<dbReference type="EMBL" id="SPLM01000113">
    <property type="protein sequence ID" value="TMW57994.1"/>
    <property type="molecule type" value="Genomic_DNA"/>
</dbReference>
<dbReference type="OrthoDB" id="2378640at2759"/>
<dbReference type="PANTHER" id="PTHR45622:SF70">
    <property type="entry name" value="SECRETION-REGULATING GUANINE NUCLEOTIDE EXCHANGE FACTOR"/>
    <property type="match status" value="1"/>
</dbReference>
<evidence type="ECO:0000313" key="7">
    <source>
        <dbReference type="Proteomes" id="UP000794436"/>
    </source>
</evidence>
<feature type="region of interest" description="Disordered" evidence="4">
    <location>
        <begin position="722"/>
        <end position="762"/>
    </location>
</feature>
<dbReference type="PRINTS" id="PR00633">
    <property type="entry name" value="RCCNDNSATION"/>
</dbReference>
<evidence type="ECO:0000256" key="3">
    <source>
        <dbReference type="SAM" id="Coils"/>
    </source>
</evidence>
<feature type="region of interest" description="Disordered" evidence="4">
    <location>
        <begin position="1"/>
        <end position="53"/>
    </location>
</feature>
<evidence type="ECO:0000313" key="6">
    <source>
        <dbReference type="EMBL" id="TMW57994.1"/>
    </source>
</evidence>
<sequence length="4121" mass="464210">MMRAEDGANASDCDGSTRENDAETSDEEGEENEDRVRALSRSPGTKRSPETASALEIIRRRTSSVFNRSNGLLVSATYLTAIYGGAPAYYSLSLGEKCLSAVVVHLQLSLDSVRSVRLSSDRLCFTPETYKEPQIVRVDLMDGCSQTLMISHRVFSLDKNYDRINTPTVIVKTSWSAVGSFISLGGALVNQRRNGKGEVMAPRTASTRIVDLIKAMSPPATNASEFNVPLTSIPIVVSHMASGNHFSFIVAKQHTEVLLANGMNTNGELGIGSTTPMVDPVPVPTMSIQAQGEHVSIVSVSCGKHHVAMATTQGRLFTWGNNKFGQLGHGDYTNYLSPHEVNFSLGLWRSASNQRALRIKHTIVDHGVLAGGGNVTQVACGAFHTLFVTHQQHLLAMGFNQAGQLGLGHRLQSHKGWRSCTPTVLETLRDRSILDIAAGQNHSACVTSHGDIFVWGCGDDGRLGVGKNGDCEITPALVLSLKDLGVRARRIRCGARHTAIISDRDLLYMWGANEFGQLGTGDKKTRTRPCLINFPAFVVDGVVDVALGEFHSACVTFAGRAYIWGLDLTCETTTRLDQRCTPELIALPDEEQAQQIACGWSHTSVVTQTYQDADAVKKPTHILRRRDKHQRQARRQEAAKWMRVSSALMAMGKFQHRFGMWRTKKQSVHIVDIVGTMVKGKTPVLKKEEDQKAVQQRAITRASQEVVSQIVLEAMERVLSRSVKRKVSRKKTKKREKKDEKRSPRGVSRAIPSDRKANQAMAVTPARLRAAEESLLATDALYHVDMERLYAENAKFLEIASTAQQHVETLQAELPAVQETFEHTRSALQDLSHDITTLHENQASSKQEMLDHLEHVFQAQTDERVALVEAHIVEKEEMERAHADQVEELTTRFQEQVEDLEAKYTAMETTCLDEIETLKQKSIAELQRQREQANAELEQLRTVAAKENDELERSLNDQIQALTEKSENELSELRTSSQASYEALESTSNAAYNSLKESSEREMSRALQESASKLMEVTTRLETELKETQERTAAEIHLLKTEYAASKATLEKDTAAEVERLKREHAEKVAQLQAERNTDVNALKKQLETTQRDLHAEMEVLTARHLTEVTALKATMDAERSSLTEEYSRSMREMQSKSASKLQKTTETYETRIASLIASHTAEVTRLTSEARTKQEDLTNGFERQLQSLRDDSRQERDALVLRYESQMDLLQRTTTEEIDKITKQTEDQIKQMRDAHATQVLGLETMIREQEKQHQAVEENLRKELEESQLRVKTLEDVETSLRMKQAIILEQGREARASYGMSLEESDAKTRQWMQHCADHVSTIEELRQELKLTQDDRQVKVTTILELTFVIKSRDDEIEKLHASLLDSIQNVNTKTEILELTTESLTTKAKELEATRAALRLETGRLSMVEEEMHQKEDLLEDTGLKMENLRLKLENMRMEMKRLQMEMKLQQEHSDSEMELKNGEISRLYAAQSELKQRNDATQQNVMRLEDALGVAQRRSEELRRRMELLKLEVTQHADEALRRAQDALEKERDLTLMTQEKQLTVADKQRALIQVNNLQHIIQCQRESLERQRMACEDVQCQYERVLAMTTAEKDERLRREKHLLLFELNATKEVVREYEGVKHELQRSLETTVALRGDLAAVEDEKTKLIARVEKLTQEIATRDAALEASREELDTQTHEWKARITEARVRLEAATHENERLAALLSNETQQWHSQMQRTTKASEELQEELQDAQGKLEKLQEAYERKTEAHLEATDALEEYRAAEETWKREHEALQQQINENMSAIESLDGTVGAKSSEIEALQALVEEKLHQIKEATEAQANQHDSHSQQLKAMEESLLAQMNEHVEAIRLLHESHGQEREAQVRVAAELEAQLSDLKKRHDTLEYAHDQANAQTTYLLHQLKHAEGVGDKLRERAELVSMANEEATEQIAFLIRQLKQVEDDRDKSTQRATTFAMASEESVMQMEYLVTKLKQVEDDRDRSSQRAATFAMASEESVMQTEYLVSKLKQVEDARDALRGRAETLTTAMDDAAGQIHYLVVQLKRSEDEQVAIHQRLEGLRRTEREQMREVMETCCLAYEEALTSADGARVVAEEQFVERLKALEALHEQAMEATESAQTHSTQHWQKQIETLKDEAEASQQRLRDEHVQQMTQSEAEWNSRREQMDEMRRNLEEELGKLTADLGGTKTQLQQREKRIEELLSTLQTKEQSLSENQELVRTHKATIESVRKELNLTKELMSQEAEARAAEANAPREDIAFSQQTLLLMRQQLETMMLEEHHVALDEHVSDFALADEKDVLQHCSGLLQLRCCLSTLGHPRVVTVDEGRSKLCDFEKILQAFKPLTVLPTPSVDAVGVIHCLETYENVLMRLRTTLGVESAEPAVLLAAVDAYQPVYRRTLKEDESIQHDDTRCATIIAKLDDHDATLALLGNGGEPSSESVKKILLEEEDLVKLAQDAAKSDTVMTLRDIQAILREVMEIRAVFDSISPPNRLLDPTDDEEEEKASSPSTRRLRSRELITWMQDRQELLTESLSALEWRGELMATLEVVEAIQELMKIVRLFESLKPATALTQQQSQARVDQEAMDDDILMDEGQGFRAIQNRVQTILTFIDEVRLISHFAQTILDQECDASTDDGGQSNPPSHSSSASSLVTLRALTRSPTPIQALEIATGADIDAVLDNELMLSDEALALPHEDPPPSCCLSDSLMDISLVMNDHHRILTETTRWVRKIKALNKTGSYRRRRPGALDVSAEIGRMVHGHCALLSLAKRLFQLKEPRDDLAALLECLAILGRLTSRLQLFSVVSSSSSLLSSEACPSSASPLLQQNPSQESIQSSSASSTSAELANTTAPVSIFVSMEEMARHLQEYETFVTHILKTHHEWLDKRETTSMEALATAISTRMALLAEVQNTLQLGEPASELPALLEALQHFVSRSVMRQPDNSTGMGLDLLLKCLEGAWEDVRAYDVLRKALREPLAATEAVSIVDEDIVLRVNEAVSQLASYADKTEALRTEIRDLVGQVCALEQARAEEDAIIAREDSETRMEALQRLITELKTLRDKHDTVSATVATEDAFLEENMHVWTDLQQQTRPLSLQEALAALVNRVEALQADKQRLESSISAVDVVLKANTHRWIHQEQDERSYSRSEALTSLVSCVEGLKADKQTLEAAIASDNELLQTNASLWRAEDDEDVASCEHREIFNRLFCRIQTLEDDVLALEDANARDETLLKENGRLWITEGTTPPGSRADALGSLFDRIKELDSATEDLKTELEASVVHLNAAETAHSLQWNDEQQRQNARIAEEKQFLTDHSIVVDELDGANSPIPVFEMFVNERAAVKAQEEQRQNDLSAEATYLTTQSLVFDPKDAHVSRMAVYETLLRGQNMLIDEKMEREVELQEARALLERHGVTVTSHSEITGRLVEAIEQLRAIEQEIETEKTLLSAHGVDASSIQAPTFSRLKVLEALLHHRSQRHQADNEANDELQREVAFLKSQGLAVELDQIGITAGRILVYGDLFKRLGEAKTQLHAWRESPHTDATGCQQAEETHLTTIEQLKDEAKTQLEALMAEHQAVLEQTESAHRQAVESAAVAYEQALTNEKKAHEAAVEAIELAQVSVIKDAVDAALRTQGEQFEFRFLARTEAHEHETSSITSSDSVLTRAALLEAVTKRDNTAVSRIYRLIRLATDILNTSAFAGSSSALTPGNGEIPVDVTQAVLTCVKELKALKDFLIDSLEQLNHEFVASDQPPFLKSQDTAGLVTDHEAAVEFALCSHREFMAYAQQLLLKKAEAVNATVVRLTTSLAQHRDAFDPDEVKRIETELSLLQHKTTQDMEATEKEVDGAFWQCFQEERKIVEEELRKALETCQQERAVLIKKVEALEHEKQALVLSSGGSNVPTPATFLSPRTPLVSSSLVTYPTRPDKPRDSARLKTSGTAYKERFVSDLERETGQRRSTSTAARRANEWKRHELLSSSAQIERDFRMMETSTPQSQYVSISPPKSPVERSLQDQALWYQGVRTIHYISFFISVFFVPKQRMFRVEVFNSDTEQQQTIYVTYDELEVFVSESKRAAKAGVTSLEPVVGDPTKHSDVIDVLFDHVKVYGQGTPNVLLAFE</sequence>
<feature type="compositionally biased region" description="Acidic residues" evidence="4">
    <location>
        <begin position="22"/>
        <end position="33"/>
    </location>
</feature>
<feature type="region of interest" description="Disordered" evidence="4">
    <location>
        <begin position="2829"/>
        <end position="2852"/>
    </location>
</feature>
<dbReference type="Gene3D" id="2.130.10.30">
    <property type="entry name" value="Regulator of chromosome condensation 1/beta-lactamase-inhibitor protein II"/>
    <property type="match status" value="2"/>
</dbReference>
<feature type="coiled-coil region" evidence="3">
    <location>
        <begin position="1869"/>
        <end position="1903"/>
    </location>
</feature>
<protein>
    <recommendedName>
        <fullName evidence="5">RCC1-like domain-containing protein</fullName>
    </recommendedName>
</protein>
<feature type="coiled-coil region" evidence="3">
    <location>
        <begin position="1932"/>
        <end position="1959"/>
    </location>
</feature>
<feature type="domain" description="RCC1-like" evidence="5">
    <location>
        <begin position="372"/>
        <end position="609"/>
    </location>
</feature>
<feature type="coiled-coil region" evidence="3">
    <location>
        <begin position="1646"/>
        <end position="1828"/>
    </location>
</feature>
<evidence type="ECO:0000259" key="5">
    <source>
        <dbReference type="Pfam" id="PF25390"/>
    </source>
</evidence>
<dbReference type="Proteomes" id="UP000794436">
    <property type="component" value="Unassembled WGS sequence"/>
</dbReference>
<feature type="repeat" description="RCC1" evidence="2">
    <location>
        <begin position="450"/>
        <end position="504"/>
    </location>
</feature>
<dbReference type="Pfam" id="PF25390">
    <property type="entry name" value="WD40_RLD"/>
    <property type="match status" value="1"/>
</dbReference>
<feature type="region of interest" description="Disordered" evidence="4">
    <location>
        <begin position="2638"/>
        <end position="2658"/>
    </location>
</feature>
<feature type="compositionally biased region" description="Low complexity" evidence="4">
    <location>
        <begin position="2647"/>
        <end position="2658"/>
    </location>
</feature>
<feature type="coiled-coil region" evidence="3">
    <location>
        <begin position="3557"/>
        <end position="3621"/>
    </location>
</feature>
<comment type="caution">
    <text evidence="6">The sequence shown here is derived from an EMBL/GenBank/DDBJ whole genome shotgun (WGS) entry which is preliminary data.</text>
</comment>
<dbReference type="InterPro" id="IPR051709">
    <property type="entry name" value="Ub-ligase/GTPase-reg"/>
</dbReference>
<feature type="coiled-coil region" evidence="3">
    <location>
        <begin position="1055"/>
        <end position="1104"/>
    </location>
</feature>
<dbReference type="InterPro" id="IPR058923">
    <property type="entry name" value="RCC1-like_dom"/>
</dbReference>
<feature type="compositionally biased region" description="Basic residues" evidence="4">
    <location>
        <begin position="722"/>
        <end position="736"/>
    </location>
</feature>
<dbReference type="SUPFAM" id="SSF50985">
    <property type="entry name" value="RCC1/BLIP-II"/>
    <property type="match status" value="2"/>
</dbReference>
<feature type="coiled-coil region" evidence="3">
    <location>
        <begin position="3422"/>
        <end position="3449"/>
    </location>
</feature>
<proteinExistence type="predicted"/>
<dbReference type="PANTHER" id="PTHR45622">
    <property type="entry name" value="UBIQUITIN-PROTEIN LIGASE E3A-RELATED"/>
    <property type="match status" value="1"/>
</dbReference>
<keyword evidence="7" id="KW-1185">Reference proteome</keyword>
<feature type="repeat" description="RCC1" evidence="2">
    <location>
        <begin position="505"/>
        <end position="558"/>
    </location>
</feature>
<feature type="repeat" description="RCC1" evidence="2">
    <location>
        <begin position="392"/>
        <end position="449"/>
    </location>
</feature>
<accession>A0A8K1C7R0</accession>
<feature type="compositionally biased region" description="Basic and acidic residues" evidence="4">
    <location>
        <begin position="3927"/>
        <end position="3936"/>
    </location>
</feature>
<dbReference type="PROSITE" id="PS50012">
    <property type="entry name" value="RCC1_3"/>
    <property type="match status" value="6"/>
</dbReference>
<feature type="coiled-coil region" evidence="3">
    <location>
        <begin position="3863"/>
        <end position="3890"/>
    </location>
</feature>
<dbReference type="Pfam" id="PF13540">
    <property type="entry name" value="RCC1_2"/>
    <property type="match status" value="1"/>
</dbReference>
<feature type="repeat" description="RCC1" evidence="2">
    <location>
        <begin position="256"/>
        <end position="313"/>
    </location>
</feature>
<feature type="compositionally biased region" description="Low complexity" evidence="4">
    <location>
        <begin position="2829"/>
        <end position="2850"/>
    </location>
</feature>
<evidence type="ECO:0000256" key="1">
    <source>
        <dbReference type="ARBA" id="ARBA00022737"/>
    </source>
</evidence>
<keyword evidence="1" id="KW-0677">Repeat</keyword>
<evidence type="ECO:0000256" key="2">
    <source>
        <dbReference type="PROSITE-ProRule" id="PRU00235"/>
    </source>
</evidence>
<name>A0A8K1C7R0_PYTOL</name>
<dbReference type="PROSITE" id="PS00626">
    <property type="entry name" value="RCC1_2"/>
    <property type="match status" value="2"/>
</dbReference>
<keyword evidence="3" id="KW-0175">Coiled coil</keyword>
<reference evidence="6" key="1">
    <citation type="submission" date="2019-03" db="EMBL/GenBank/DDBJ databases">
        <title>Long read genome sequence of the mycoparasitic Pythium oligandrum ATCC 38472 isolated from sugarbeet rhizosphere.</title>
        <authorList>
            <person name="Gaulin E."/>
        </authorList>
    </citation>
    <scope>NUCLEOTIDE SEQUENCE</scope>
    <source>
        <strain evidence="6">ATCC 38472_TT</strain>
    </source>
</reference>
<feature type="repeat" description="RCC1" evidence="2">
    <location>
        <begin position="314"/>
        <end position="391"/>
    </location>
</feature>
<feature type="region of interest" description="Disordered" evidence="4">
    <location>
        <begin position="2497"/>
        <end position="2519"/>
    </location>
</feature>
<feature type="coiled-coil region" evidence="3">
    <location>
        <begin position="1386"/>
        <end position="1525"/>
    </location>
</feature>
<dbReference type="InterPro" id="IPR000408">
    <property type="entry name" value="Reg_chr_condens"/>
</dbReference>
<feature type="coiled-coil region" evidence="3">
    <location>
        <begin position="883"/>
        <end position="1031"/>
    </location>
</feature>
<gene>
    <name evidence="6" type="ORF">Poli38472_013468</name>
</gene>
<organism evidence="6 7">
    <name type="scientific">Pythium oligandrum</name>
    <name type="common">Mycoparasitic fungus</name>
    <dbReference type="NCBI Taxonomy" id="41045"/>
    <lineage>
        <taxon>Eukaryota</taxon>
        <taxon>Sar</taxon>
        <taxon>Stramenopiles</taxon>
        <taxon>Oomycota</taxon>
        <taxon>Peronosporomycetes</taxon>
        <taxon>Pythiales</taxon>
        <taxon>Pythiaceae</taxon>
        <taxon>Pythium</taxon>
    </lineage>
</organism>
<evidence type="ECO:0000256" key="4">
    <source>
        <dbReference type="SAM" id="MobiDB-lite"/>
    </source>
</evidence>
<feature type="region of interest" description="Disordered" evidence="4">
    <location>
        <begin position="3920"/>
        <end position="3939"/>
    </location>
</feature>
<feature type="repeat" description="RCC1" evidence="2">
    <location>
        <begin position="559"/>
        <end position="609"/>
    </location>
</feature>
<feature type="coiled-coil region" evidence="3">
    <location>
        <begin position="2102"/>
        <end position="2260"/>
    </location>
</feature>
<feature type="coiled-coil region" evidence="3">
    <location>
        <begin position="1241"/>
        <end position="1279"/>
    </location>
</feature>
<dbReference type="InterPro" id="IPR009091">
    <property type="entry name" value="RCC1/BLIP-II"/>
</dbReference>